<dbReference type="KEGG" id="smia:P344_06430"/>
<dbReference type="HOGENOM" id="CLU_2540889_0_0_14"/>
<gene>
    <name evidence="1" type="ORF">P344_06430</name>
</gene>
<protein>
    <submittedName>
        <fullName evidence="1">Uncharacterized protein</fullName>
    </submittedName>
</protein>
<dbReference type="Proteomes" id="UP000019260">
    <property type="component" value="Chromosome"/>
</dbReference>
<name>W6AXW7_9MOLU</name>
<sequence>MVKFLSHNQIQNLLKNKLTISKTIFQNYDINNFDYLQMLTNYVSDQQANKFNPLDLNLTINSQNKLVTKIKNYLTTNNFYQQN</sequence>
<evidence type="ECO:0000313" key="1">
    <source>
        <dbReference type="EMBL" id="AHI58589.1"/>
    </source>
</evidence>
<dbReference type="PATRIC" id="fig|838561.3.peg.1233"/>
<dbReference type="STRING" id="838561.P344_06430"/>
<dbReference type="AlphaFoldDB" id="W6AXW7"/>
<accession>W6AXW7</accession>
<organism evidence="1 2">
    <name type="scientific">Spiroplasma mirum ATCC 29335</name>
    <dbReference type="NCBI Taxonomy" id="838561"/>
    <lineage>
        <taxon>Bacteria</taxon>
        <taxon>Bacillati</taxon>
        <taxon>Mycoplasmatota</taxon>
        <taxon>Mollicutes</taxon>
        <taxon>Entomoplasmatales</taxon>
        <taxon>Spiroplasmataceae</taxon>
        <taxon>Spiroplasma</taxon>
    </lineage>
</organism>
<evidence type="ECO:0000313" key="2">
    <source>
        <dbReference type="Proteomes" id="UP000019260"/>
    </source>
</evidence>
<dbReference type="EMBL" id="CP006720">
    <property type="protein sequence ID" value="AHI58589.1"/>
    <property type="molecule type" value="Genomic_DNA"/>
</dbReference>
<keyword evidence="2" id="KW-1185">Reference proteome</keyword>
<dbReference type="RefSeq" id="WP_025317815.1">
    <property type="nucleotide sequence ID" value="NZ_CP002082.1"/>
</dbReference>
<reference evidence="1 2" key="1">
    <citation type="submission" date="2013-09" db="EMBL/GenBank/DDBJ databases">
        <title>Complete genome sequence of Spiroplasma mirum suckling mouse cataract agent.</title>
        <authorList>
            <person name="Landry C.A."/>
            <person name="Bastian F.O."/>
            <person name="Thune R.L."/>
        </authorList>
    </citation>
    <scope>NUCLEOTIDE SEQUENCE [LARGE SCALE GENOMIC DNA]</scope>
    <source>
        <strain evidence="1 2">SMCA</strain>
    </source>
</reference>
<proteinExistence type="predicted"/>